<dbReference type="Proteomes" id="UP001652628">
    <property type="component" value="Chromosome X"/>
</dbReference>
<evidence type="ECO:0000256" key="1">
    <source>
        <dbReference type="SAM" id="SignalP"/>
    </source>
</evidence>
<evidence type="ECO:0000313" key="2">
    <source>
        <dbReference type="Proteomes" id="UP001652628"/>
    </source>
</evidence>
<dbReference type="RefSeq" id="XP_016938975.2">
    <property type="nucleotide sequence ID" value="XM_017083486.4"/>
</dbReference>
<feature type="chain" id="PRO_5046568307" evidence="1">
    <location>
        <begin position="22"/>
        <end position="63"/>
    </location>
</feature>
<reference evidence="3" key="1">
    <citation type="submission" date="2025-08" db="UniProtKB">
        <authorList>
            <consortium name="RefSeq"/>
        </authorList>
    </citation>
    <scope>IDENTIFICATION</scope>
</reference>
<evidence type="ECO:0000313" key="3">
    <source>
        <dbReference type="RefSeq" id="XP_016938975.2"/>
    </source>
</evidence>
<keyword evidence="1" id="KW-0732">Signal</keyword>
<sequence length="63" mass="7098">MSAQKLLFIALLFVIMAAAWSSPSQSPNVNSSERRRLIKDFVAKVHELISILMKQLQQLAVTK</sequence>
<feature type="signal peptide" evidence="1">
    <location>
        <begin position="1"/>
        <end position="21"/>
    </location>
</feature>
<dbReference type="GeneID" id="108016745"/>
<gene>
    <name evidence="3" type="primary">LOC108016745</name>
</gene>
<dbReference type="AlphaFoldDB" id="A0AB39ZM70"/>
<accession>A0AB39ZM70</accession>
<protein>
    <submittedName>
        <fullName evidence="3">Uncharacterized protein</fullName>
    </submittedName>
</protein>
<name>A0AB39ZM70_DROSZ</name>
<proteinExistence type="predicted"/>
<keyword evidence="2" id="KW-1185">Reference proteome</keyword>
<organism evidence="2 3">
    <name type="scientific">Drosophila suzukii</name>
    <name type="common">Spotted-wing drosophila fruit fly</name>
    <dbReference type="NCBI Taxonomy" id="28584"/>
    <lineage>
        <taxon>Eukaryota</taxon>
        <taxon>Metazoa</taxon>
        <taxon>Ecdysozoa</taxon>
        <taxon>Arthropoda</taxon>
        <taxon>Hexapoda</taxon>
        <taxon>Insecta</taxon>
        <taxon>Pterygota</taxon>
        <taxon>Neoptera</taxon>
        <taxon>Endopterygota</taxon>
        <taxon>Diptera</taxon>
        <taxon>Brachycera</taxon>
        <taxon>Muscomorpha</taxon>
        <taxon>Ephydroidea</taxon>
        <taxon>Drosophilidae</taxon>
        <taxon>Drosophila</taxon>
        <taxon>Sophophora</taxon>
    </lineage>
</organism>